<dbReference type="EMBL" id="FN653057">
    <property type="protein sequence ID" value="CBY10472.1"/>
    <property type="molecule type" value="Genomic_DNA"/>
</dbReference>
<evidence type="ECO:0000313" key="1">
    <source>
        <dbReference type="EMBL" id="CBY10472.1"/>
    </source>
</evidence>
<sequence length="676" mass="78363">MKKFTKGWKKGEIALPHEFHDLDAVHILPLIDLGRLLVVLVTRSIELSNMQYSLLLDNEGELLNIGSEWIGARVKYQKRASCFSEMLADDFEYTFYWGRNKDECEYFINAFVSKDRIYLQNYVFDTTFELEMEFDHIEVRYNQLDENNKLHVTSNPYFAFHDDVFPSYVKNQYTQKSFSRHAQNKITIIPDNFFISLEFNDHISTALLQSGGAYIFSFVVEIKNQIMSTAKILELQFSGGENLLSVELFSNGSIQYTSLFLVDRIIEHKNFSNVEINFFIRLDFDKSLITINDDDKNERNEKNYEYNIPITEKYVKIYKRDRQTAIKNIVIYKDEKSKDYMLLVIDKETVNYIEREYNFGEGEFYVVSGDFASIEKATVFEPKSVSIFGALHAVFKGQNYFFGSSATTQNIARLDGCSMKLLDQKLLYDTSNKDQIVSLADDAGVLICLITLDSYSIVKRVSCQIWNGDDTEAVEAPFKISQFGQYLLTQYNQKPTAIKRGHKTIKSFDLYKKSYTYTIQDGKWMTVATLSNNLYSISAISLDSGDILIIGFQDDKTFAEINKLHDGQLTRIGTFDEMRYDNPITSFRLGSTIYFFNHYANYSFLSDSDSSFYFSSNYTYEYANGIQEAIFMHTIYLDEDNTLMMGGIFNSSFLDFYTWAFFNIIAISSVPDYCVF</sequence>
<protein>
    <submittedName>
        <fullName evidence="1">Uncharacterized protein</fullName>
    </submittedName>
</protein>
<proteinExistence type="predicted"/>
<dbReference type="Proteomes" id="UP000001307">
    <property type="component" value="Unassembled WGS sequence"/>
</dbReference>
<accession>E4XJ29</accession>
<dbReference type="InParanoid" id="E4XJ29"/>
<gene>
    <name evidence="1" type="ORF">GSOID_T00012610001</name>
</gene>
<dbReference type="AlphaFoldDB" id="E4XJ29"/>
<keyword evidence="2" id="KW-1185">Reference proteome</keyword>
<name>E4XJ29_OIKDI</name>
<evidence type="ECO:0000313" key="2">
    <source>
        <dbReference type="Proteomes" id="UP000001307"/>
    </source>
</evidence>
<organism evidence="1">
    <name type="scientific">Oikopleura dioica</name>
    <name type="common">Tunicate</name>
    <dbReference type="NCBI Taxonomy" id="34765"/>
    <lineage>
        <taxon>Eukaryota</taxon>
        <taxon>Metazoa</taxon>
        <taxon>Chordata</taxon>
        <taxon>Tunicata</taxon>
        <taxon>Appendicularia</taxon>
        <taxon>Copelata</taxon>
        <taxon>Oikopleuridae</taxon>
        <taxon>Oikopleura</taxon>
    </lineage>
</organism>
<reference evidence="1" key="1">
    <citation type="journal article" date="2010" name="Science">
        <title>Plasticity of animal genome architecture unmasked by rapid evolution of a pelagic tunicate.</title>
        <authorList>
            <person name="Denoeud F."/>
            <person name="Henriet S."/>
            <person name="Mungpakdee S."/>
            <person name="Aury J.M."/>
            <person name="Da Silva C."/>
            <person name="Brinkmann H."/>
            <person name="Mikhaleva J."/>
            <person name="Olsen L.C."/>
            <person name="Jubin C."/>
            <person name="Canestro C."/>
            <person name="Bouquet J.M."/>
            <person name="Danks G."/>
            <person name="Poulain J."/>
            <person name="Campsteijn C."/>
            <person name="Adamski M."/>
            <person name="Cross I."/>
            <person name="Yadetie F."/>
            <person name="Muffato M."/>
            <person name="Louis A."/>
            <person name="Butcher S."/>
            <person name="Tsagkogeorga G."/>
            <person name="Konrad A."/>
            <person name="Singh S."/>
            <person name="Jensen M.F."/>
            <person name="Cong E.H."/>
            <person name="Eikeseth-Otteraa H."/>
            <person name="Noel B."/>
            <person name="Anthouard V."/>
            <person name="Porcel B.M."/>
            <person name="Kachouri-Lafond R."/>
            <person name="Nishino A."/>
            <person name="Ugolini M."/>
            <person name="Chourrout P."/>
            <person name="Nishida H."/>
            <person name="Aasland R."/>
            <person name="Huzurbazar S."/>
            <person name="Westhof E."/>
            <person name="Delsuc F."/>
            <person name="Lehrach H."/>
            <person name="Reinhardt R."/>
            <person name="Weissenbach J."/>
            <person name="Roy S.W."/>
            <person name="Artiguenave F."/>
            <person name="Postlethwait J.H."/>
            <person name="Manak J.R."/>
            <person name="Thompson E.M."/>
            <person name="Jaillon O."/>
            <person name="Du Pasquier L."/>
            <person name="Boudinot P."/>
            <person name="Liberles D.A."/>
            <person name="Volff J.N."/>
            <person name="Philippe H."/>
            <person name="Lenhard B."/>
            <person name="Roest Crollius H."/>
            <person name="Wincker P."/>
            <person name="Chourrout D."/>
        </authorList>
    </citation>
    <scope>NUCLEOTIDE SEQUENCE [LARGE SCALE GENOMIC DNA]</scope>
</reference>